<comment type="caution">
    <text evidence="3">The sequence shown here is derived from an EMBL/GenBank/DDBJ whole genome shotgun (WGS) entry which is preliminary data.</text>
</comment>
<dbReference type="Pfam" id="PF06985">
    <property type="entry name" value="HET"/>
    <property type="match status" value="1"/>
</dbReference>
<reference evidence="3 4" key="1">
    <citation type="submission" date="2016-03" db="EMBL/GenBank/DDBJ databases">
        <title>Whole genome sequencing of Grifola frondosa 9006-11.</title>
        <authorList>
            <person name="Min B."/>
            <person name="Park H."/>
            <person name="Kim J.-G."/>
            <person name="Cho H."/>
            <person name="Oh Y.-L."/>
            <person name="Kong W.-S."/>
            <person name="Choi I.-G."/>
        </authorList>
    </citation>
    <scope>NUCLEOTIDE SEQUENCE [LARGE SCALE GENOMIC DNA]</scope>
    <source>
        <strain evidence="3 4">9006-11</strain>
    </source>
</reference>
<dbReference type="OrthoDB" id="2747207at2759"/>
<dbReference type="AlphaFoldDB" id="A0A1C7LW98"/>
<evidence type="ECO:0000313" key="3">
    <source>
        <dbReference type="EMBL" id="OBZ69015.1"/>
    </source>
</evidence>
<accession>A0A1C7LW98</accession>
<protein>
    <submittedName>
        <fullName evidence="3">Uncharacterized protein</fullName>
    </submittedName>
</protein>
<organism evidence="3 4">
    <name type="scientific">Grifola frondosa</name>
    <name type="common">Maitake</name>
    <name type="synonym">Polyporus frondosus</name>
    <dbReference type="NCBI Taxonomy" id="5627"/>
    <lineage>
        <taxon>Eukaryota</taxon>
        <taxon>Fungi</taxon>
        <taxon>Dikarya</taxon>
        <taxon>Basidiomycota</taxon>
        <taxon>Agaricomycotina</taxon>
        <taxon>Agaricomycetes</taxon>
        <taxon>Polyporales</taxon>
        <taxon>Grifolaceae</taxon>
        <taxon>Grifola</taxon>
    </lineage>
</organism>
<dbReference type="InterPro" id="IPR058525">
    <property type="entry name" value="DUF8212"/>
</dbReference>
<evidence type="ECO:0000259" key="1">
    <source>
        <dbReference type="Pfam" id="PF06985"/>
    </source>
</evidence>
<gene>
    <name evidence="3" type="ORF">A0H81_11370</name>
</gene>
<sequence length="616" mass="70442">MPGEDLSISRSCESTSSSAATTADLFKLEKFPDARHAPPYAILSHVWREEEVLFHHVQHLENAKKLLGFYKILGCCAKAMQDGYEWVWIDTCCIDKTSSSELSEAINSMYAWYNKSQVCYAYLDDMPRDVDPHPEESPFRTSKWFTRGWTLQELIAPTEVVLLAQEWSDIGTRSELADTIHEITRVDRKLLMGLPVHVSVAQRMAWAAPRSTTREEDRAYSLMGLFGISMPTIYGEGRQAFIRLQYEIMRRTTDHSIFAWDDRIGSGQGLLALDPSSFAFLASDGPIDAISYEDYARMFVIERAVPEHSLTNHGIRIRLPMRPHEYIEGAYVAALACCTRNEGETLVCYLGLRPVEGAVNRYTKMPPTFGKYVAEEARKYETREVYLEHDDPLASGQMDIRKNPATFARVFLFDTSHFRDHGLDIVALSPGRMWRTESGDRLRLLADGWDRSRLCGTAILREQRTGLRVAVILGLDDKREHRPRVCSELIMDLLVEDDAECWSYPSSDEIARRINHSYQNSAIIHRYFFPLREPAKQFFQCSKHLGTGHVHMTIDITPHPPPPADGSTLGWQQVNIIELYVEPDPYLMGPELEHFLTYLLHFLLQNDMSMLDRSAC</sequence>
<dbReference type="PANTHER" id="PTHR10622:SF10">
    <property type="entry name" value="HET DOMAIN-CONTAINING PROTEIN"/>
    <property type="match status" value="1"/>
</dbReference>
<dbReference type="EMBL" id="LUGG01000019">
    <property type="protein sequence ID" value="OBZ69015.1"/>
    <property type="molecule type" value="Genomic_DNA"/>
</dbReference>
<dbReference type="Proteomes" id="UP000092993">
    <property type="component" value="Unassembled WGS sequence"/>
</dbReference>
<evidence type="ECO:0000313" key="4">
    <source>
        <dbReference type="Proteomes" id="UP000092993"/>
    </source>
</evidence>
<proteinExistence type="predicted"/>
<feature type="domain" description="DUF8212" evidence="2">
    <location>
        <begin position="239"/>
        <end position="262"/>
    </location>
</feature>
<dbReference type="Pfam" id="PF26640">
    <property type="entry name" value="DUF8212"/>
    <property type="match status" value="1"/>
</dbReference>
<dbReference type="PANTHER" id="PTHR10622">
    <property type="entry name" value="HET DOMAIN-CONTAINING PROTEIN"/>
    <property type="match status" value="1"/>
</dbReference>
<feature type="domain" description="Heterokaryon incompatibility" evidence="1">
    <location>
        <begin position="40"/>
        <end position="126"/>
    </location>
</feature>
<dbReference type="InterPro" id="IPR010730">
    <property type="entry name" value="HET"/>
</dbReference>
<dbReference type="STRING" id="5627.A0A1C7LW98"/>
<name>A0A1C7LW98_GRIFR</name>
<keyword evidence="4" id="KW-1185">Reference proteome</keyword>
<evidence type="ECO:0000259" key="2">
    <source>
        <dbReference type="Pfam" id="PF26640"/>
    </source>
</evidence>